<evidence type="ECO:0000313" key="2">
    <source>
        <dbReference type="EMBL" id="SER59264.1"/>
    </source>
</evidence>
<dbReference type="PANTHER" id="PTHR32182">
    <property type="entry name" value="DNA REPLICATION AND REPAIR PROTEIN RECF"/>
    <property type="match status" value="1"/>
</dbReference>
<keyword evidence="3" id="KW-1185">Reference proteome</keyword>
<organism evidence="2 3">
    <name type="scientific">Faunimonas pinastri</name>
    <dbReference type="NCBI Taxonomy" id="1855383"/>
    <lineage>
        <taxon>Bacteria</taxon>
        <taxon>Pseudomonadati</taxon>
        <taxon>Pseudomonadota</taxon>
        <taxon>Alphaproteobacteria</taxon>
        <taxon>Hyphomicrobiales</taxon>
        <taxon>Afifellaceae</taxon>
        <taxon>Faunimonas</taxon>
    </lineage>
</organism>
<sequence length="765" mass="84213">MGIITNINSLQGMGIYADRGARSPSLQFRRYNLVYGFNGSGKSTLSRLFASLEAGEPHPKLPAGGTFEMALDDGATFGCPSNPVGIEQRLLVFNSDYVEQNLQWAAGRANPVFYIGADQAEAASELSRIEGEIVQAEARKAATAATEKAAEKTFANYKRERAKLVASRLHLGSRKYEAPALAKDYDTWKDDGGLGLTDDQLKAAEEVRRLDEPMPRLQPVSFDKATIETAYRFIADVCGQSLATVALDEVQRHPDMLLWLKHGHEYHEAHAIADCLLCGNAITAERRVLLAAALDDSVDQFVARLNKTAERLSGLIESSTQMGSRGPTMEDLSTELRGGFRDVRENLSRDAQLLGRQLGTLQAVLSAKLERPATPADMKDVAAEADVVATAERLAESVMTVNEAISAHNQAVTDFEMNKAAAETSIRRHFIVDCRDEYAKAAGDLDDATGKLKVETDSVATLRERARELRQRIRTHGPAAGVINKLIAAYLGHGEMTINPVDEGYELQRHGTPITGVPSEGEKTAIAISYFLSSIEADNRKLKDVIVVVDDPVSSLDTKALNFACSLVRTRLENAAQVFILTHNLQCMNEFRKAWKGKARPPTGKDPTATFLYIDVTVPEGQPRRSSKIIEMSKLLREYDSEYHFLFSHVLRFVQRPDAYDDHGYMMPNVIRRVLDVFLAFKSPGGGGLPGQLDKLCSDYPGLDREQLAALERLAQVESHSDNLDDLLSFSTMTLEETRGAAAVLFAMMEHVDGNHIKRLKGLCQ</sequence>
<dbReference type="InterPro" id="IPR026866">
    <property type="entry name" value="CR006_AAA"/>
</dbReference>
<accession>A0A1H9QFL5</accession>
<dbReference type="Gene3D" id="3.40.50.300">
    <property type="entry name" value="P-loop containing nucleotide triphosphate hydrolases"/>
    <property type="match status" value="1"/>
</dbReference>
<protein>
    <submittedName>
        <fullName evidence="2">Wobble nucleotide-excising tRNase</fullName>
    </submittedName>
</protein>
<evidence type="ECO:0000313" key="3">
    <source>
        <dbReference type="Proteomes" id="UP000199647"/>
    </source>
</evidence>
<dbReference type="EMBL" id="FOFG01000028">
    <property type="protein sequence ID" value="SER59264.1"/>
    <property type="molecule type" value="Genomic_DNA"/>
</dbReference>
<evidence type="ECO:0000259" key="1">
    <source>
        <dbReference type="Pfam" id="PF13166"/>
    </source>
</evidence>
<dbReference type="SUPFAM" id="SSF52540">
    <property type="entry name" value="P-loop containing nucleoside triphosphate hydrolases"/>
    <property type="match status" value="1"/>
</dbReference>
<proteinExistence type="predicted"/>
<dbReference type="Pfam" id="PF13166">
    <property type="entry name" value="AAA_13"/>
    <property type="match status" value="1"/>
</dbReference>
<dbReference type="PANTHER" id="PTHR32182:SF0">
    <property type="entry name" value="DNA REPLICATION AND REPAIR PROTEIN RECF"/>
    <property type="match status" value="1"/>
</dbReference>
<feature type="domain" description="Protein CR006 P-loop" evidence="1">
    <location>
        <begin position="13"/>
        <end position="746"/>
    </location>
</feature>
<dbReference type="GO" id="GO:0000731">
    <property type="term" value="P:DNA synthesis involved in DNA repair"/>
    <property type="evidence" value="ECO:0007669"/>
    <property type="project" value="TreeGrafter"/>
</dbReference>
<reference evidence="2 3" key="1">
    <citation type="submission" date="2016-10" db="EMBL/GenBank/DDBJ databases">
        <authorList>
            <person name="de Groot N.N."/>
        </authorList>
    </citation>
    <scope>NUCLEOTIDE SEQUENCE [LARGE SCALE GENOMIC DNA]</scope>
    <source>
        <strain evidence="2 3">A52C2</strain>
    </source>
</reference>
<gene>
    <name evidence="2" type="ORF">SAMN05216548_1282</name>
</gene>
<dbReference type="GO" id="GO:0006302">
    <property type="term" value="P:double-strand break repair"/>
    <property type="evidence" value="ECO:0007669"/>
    <property type="project" value="TreeGrafter"/>
</dbReference>
<dbReference type="InterPro" id="IPR027417">
    <property type="entry name" value="P-loop_NTPase"/>
</dbReference>
<dbReference type="AlphaFoldDB" id="A0A1H9QFL5"/>
<dbReference type="OrthoDB" id="9789562at2"/>
<name>A0A1H9QFL5_9HYPH</name>
<dbReference type="RefSeq" id="WP_092499907.1">
    <property type="nucleotide sequence ID" value="NZ_FOFG01000028.1"/>
</dbReference>
<dbReference type="Proteomes" id="UP000199647">
    <property type="component" value="Unassembled WGS sequence"/>
</dbReference>